<evidence type="ECO:0000313" key="6">
    <source>
        <dbReference type="Proteomes" id="UP000721236"/>
    </source>
</evidence>
<dbReference type="NCBIfam" id="NF005710">
    <property type="entry name" value="PRK07522.1"/>
    <property type="match status" value="1"/>
</dbReference>
<dbReference type="SUPFAM" id="SSF55031">
    <property type="entry name" value="Bacterial exopeptidase dimerisation domain"/>
    <property type="match status" value="1"/>
</dbReference>
<dbReference type="Pfam" id="PF01546">
    <property type="entry name" value="Peptidase_M20"/>
    <property type="match status" value="1"/>
</dbReference>
<evidence type="ECO:0000259" key="4">
    <source>
        <dbReference type="Pfam" id="PF07687"/>
    </source>
</evidence>
<dbReference type="InterPro" id="IPR011650">
    <property type="entry name" value="Peptidase_M20_dimer"/>
</dbReference>
<dbReference type="InterPro" id="IPR002933">
    <property type="entry name" value="Peptidase_M20"/>
</dbReference>
<dbReference type="CDD" id="cd03894">
    <property type="entry name" value="M20_ArgE"/>
    <property type="match status" value="1"/>
</dbReference>
<accession>A0ABM8WWJ7</accession>
<keyword evidence="6" id="KW-1185">Reference proteome</keyword>
<keyword evidence="2 5" id="KW-0378">Hydrolase</keyword>
<feature type="domain" description="Peptidase M20 dimerisation" evidence="4">
    <location>
        <begin position="193"/>
        <end position="304"/>
    </location>
</feature>
<organism evidence="5 6">
    <name type="scientific">Cupriavidus respiraculi</name>
    <dbReference type="NCBI Taxonomy" id="195930"/>
    <lineage>
        <taxon>Bacteria</taxon>
        <taxon>Pseudomonadati</taxon>
        <taxon>Pseudomonadota</taxon>
        <taxon>Betaproteobacteria</taxon>
        <taxon>Burkholderiales</taxon>
        <taxon>Burkholderiaceae</taxon>
        <taxon>Cupriavidus</taxon>
    </lineage>
</organism>
<evidence type="ECO:0000313" key="5">
    <source>
        <dbReference type="EMBL" id="CAG9171916.1"/>
    </source>
</evidence>
<sequence>MQAQSLTPPLVNDTDGTAYDKGSAVDWTRRLVEYDTTSRHSNLGLIETVRDHFLAKGLRPHLSYNPQGDKANLYVTVPAADGGTQGGIVLSGHTDVVPVDGQNWSTDPFKPVIRDGRLYGRGTCDMKGFIGTSLALLPTLLQAKLREPVHYALSFDEEIGCMGAPYMLAELRERGVRPSGCIVGEPTSMRVIVAHKGINAYRCCVQGHAAHSSLTPHGVNAIEYAARLICFIRDVADEFKANGPYDQAFDVPFTTASTGTIQGGIALNTIPALCEFVFEFRNLPGVDPEAIFSRIQAYANDVLLPRMRAEHADASLSLSKIAAAPSLDAAEQDAITQLVRALTGDSAISKVAYGTEAGLFQRAGIPAVVCGPGDIQNAHKPDEFVALDQLAACEAFLHKVVDSLRVDA</sequence>
<dbReference type="NCBIfam" id="TIGR01892">
    <property type="entry name" value="AcOrn-deacetyl"/>
    <property type="match status" value="1"/>
</dbReference>
<dbReference type="SUPFAM" id="SSF53187">
    <property type="entry name" value="Zn-dependent exopeptidases"/>
    <property type="match status" value="1"/>
</dbReference>
<dbReference type="PANTHER" id="PTHR43808:SF31">
    <property type="entry name" value="N-ACETYL-L-CITRULLINE DEACETYLASE"/>
    <property type="match status" value="1"/>
</dbReference>
<dbReference type="InterPro" id="IPR010169">
    <property type="entry name" value="AcOrn-deacetyl"/>
</dbReference>
<dbReference type="PANTHER" id="PTHR43808">
    <property type="entry name" value="ACETYLORNITHINE DEACETYLASE"/>
    <property type="match status" value="1"/>
</dbReference>
<protein>
    <submittedName>
        <fullName evidence="5">Acetylornithine deacetylase</fullName>
        <ecNumber evidence="5">3.5.1.16</ecNumber>
    </submittedName>
</protein>
<proteinExistence type="predicted"/>
<evidence type="ECO:0000256" key="1">
    <source>
        <dbReference type="ARBA" id="ARBA00022723"/>
    </source>
</evidence>
<keyword evidence="1" id="KW-0479">Metal-binding</keyword>
<dbReference type="EMBL" id="CAJZAH010000002">
    <property type="protein sequence ID" value="CAG9171916.1"/>
    <property type="molecule type" value="Genomic_DNA"/>
</dbReference>
<dbReference type="GO" id="GO:0008777">
    <property type="term" value="F:acetylornithine deacetylase activity"/>
    <property type="evidence" value="ECO:0007669"/>
    <property type="project" value="UniProtKB-EC"/>
</dbReference>
<keyword evidence="3" id="KW-0170">Cobalt</keyword>
<dbReference type="RefSeq" id="WP_222201180.1">
    <property type="nucleotide sequence ID" value="NZ_CAJZAH010000002.1"/>
</dbReference>
<dbReference type="Gene3D" id="3.30.70.360">
    <property type="match status" value="1"/>
</dbReference>
<dbReference type="Gene3D" id="3.40.630.10">
    <property type="entry name" value="Zn peptidases"/>
    <property type="match status" value="1"/>
</dbReference>
<dbReference type="InterPro" id="IPR036264">
    <property type="entry name" value="Bact_exopeptidase_dim_dom"/>
</dbReference>
<dbReference type="Pfam" id="PF07687">
    <property type="entry name" value="M20_dimer"/>
    <property type="match status" value="1"/>
</dbReference>
<gene>
    <name evidence="5" type="primary">argE_1</name>
    <name evidence="5" type="ORF">LMG21510_01815</name>
</gene>
<dbReference type="Proteomes" id="UP000721236">
    <property type="component" value="Unassembled WGS sequence"/>
</dbReference>
<name>A0ABM8WWJ7_9BURK</name>
<reference evidence="5 6" key="1">
    <citation type="submission" date="2021-08" db="EMBL/GenBank/DDBJ databases">
        <authorList>
            <person name="Peeters C."/>
        </authorList>
    </citation>
    <scope>NUCLEOTIDE SEQUENCE [LARGE SCALE GENOMIC DNA]</scope>
    <source>
        <strain evidence="5 6">LMG 21510</strain>
    </source>
</reference>
<evidence type="ECO:0000256" key="2">
    <source>
        <dbReference type="ARBA" id="ARBA00022801"/>
    </source>
</evidence>
<dbReference type="InterPro" id="IPR050072">
    <property type="entry name" value="Peptidase_M20A"/>
</dbReference>
<dbReference type="EC" id="3.5.1.16" evidence="5"/>
<comment type="caution">
    <text evidence="5">The sequence shown here is derived from an EMBL/GenBank/DDBJ whole genome shotgun (WGS) entry which is preliminary data.</text>
</comment>
<evidence type="ECO:0000256" key="3">
    <source>
        <dbReference type="ARBA" id="ARBA00023285"/>
    </source>
</evidence>